<gene>
    <name evidence="1" type="ORF">JCM19300_1719</name>
</gene>
<dbReference type="Proteomes" id="UP000029644">
    <property type="component" value="Unassembled WGS sequence"/>
</dbReference>
<proteinExistence type="predicted"/>
<accession>A0A090VH37</accession>
<protein>
    <submittedName>
        <fullName evidence="1">Uncharacterized protein</fullName>
    </submittedName>
</protein>
<dbReference type="AlphaFoldDB" id="A0A090VH37"/>
<dbReference type="EMBL" id="BBNQ01000011">
    <property type="protein sequence ID" value="GAL63373.1"/>
    <property type="molecule type" value="Genomic_DNA"/>
</dbReference>
<organism evidence="1 2">
    <name type="scientific">Algibacter lectus</name>
    <dbReference type="NCBI Taxonomy" id="221126"/>
    <lineage>
        <taxon>Bacteria</taxon>
        <taxon>Pseudomonadati</taxon>
        <taxon>Bacteroidota</taxon>
        <taxon>Flavobacteriia</taxon>
        <taxon>Flavobacteriales</taxon>
        <taxon>Flavobacteriaceae</taxon>
        <taxon>Algibacter</taxon>
    </lineage>
</organism>
<evidence type="ECO:0000313" key="2">
    <source>
        <dbReference type="Proteomes" id="UP000029644"/>
    </source>
</evidence>
<evidence type="ECO:0000313" key="1">
    <source>
        <dbReference type="EMBL" id="GAL63373.1"/>
    </source>
</evidence>
<comment type="caution">
    <text evidence="1">The sequence shown here is derived from an EMBL/GenBank/DDBJ whole genome shotgun (WGS) entry which is preliminary data.</text>
</comment>
<name>A0A090VH37_9FLAO</name>
<reference evidence="1 2" key="1">
    <citation type="journal article" date="2014" name="Genome Announc.">
        <title>Draft Genome Sequences of Marine Flavobacterium Algibacter lectus Strains SS8 and NR4.</title>
        <authorList>
            <person name="Takatani N."/>
            <person name="Nakanishi M."/>
            <person name="Meirelles P."/>
            <person name="Mino S."/>
            <person name="Suda W."/>
            <person name="Oshima K."/>
            <person name="Hattori M."/>
            <person name="Ohkuma M."/>
            <person name="Hosokawa M."/>
            <person name="Miyashita K."/>
            <person name="Thompson F.L."/>
            <person name="Niwa A."/>
            <person name="Sawabe T."/>
            <person name="Sawabe T."/>
        </authorList>
    </citation>
    <scope>NUCLEOTIDE SEQUENCE [LARGE SCALE GENOMIC DNA]</scope>
    <source>
        <strain evidence="1 2">JCM 19300</strain>
    </source>
</reference>
<sequence length="82" mass="9065">MVSMPRYLNTSTSPGFAEMAYTPSKSDVTPVAVFFKITDTPGSTPLASETVPDTVFFCAKDICIKDTRKSVKIKVVFNFIYN</sequence>